<name>W0I841_9EURY</name>
<dbReference type="GeneID" id="24905840"/>
<dbReference type="Gene3D" id="2.30.110.10">
    <property type="entry name" value="Electron Transport, Fmn-binding Protein, Chain A"/>
    <property type="match status" value="1"/>
</dbReference>
<accession>W0I841</accession>
<dbReference type="Proteomes" id="UP000019027">
    <property type="component" value="Chromosome"/>
</dbReference>
<dbReference type="RefSeq" id="WP_042681261.1">
    <property type="nucleotide sequence ID" value="NZ_CP006965.1"/>
</dbReference>
<dbReference type="KEGG" id="ths:TES1_1243"/>
<sequence length="203" mass="23692">MEVLDLFEEDKVYEVLLITKSNITPIGVVRKGNYFYFKLFEGKSFQEIKEYPFGIVHITQDVELLVKAALNLPINLEFEDAKKIPLRKIKKLSWIEGKIEFKESEIEDELGKSKVLKCKFIPLYGEIISSIVKPISRADYILLEMAVQLTRLFVATRRHKVEVAQKLYSKIWQKYQEYKRLSGKSQLAEKIMGLALISVRWNS</sequence>
<dbReference type="SUPFAM" id="SSF50475">
    <property type="entry name" value="FMN-binding split barrel"/>
    <property type="match status" value="1"/>
</dbReference>
<proteinExistence type="predicted"/>
<gene>
    <name evidence="2" type="ORF">TES1_1243</name>
</gene>
<reference evidence="2 3" key="1">
    <citation type="journal article" date="2014" name="Int. J. Syst. Evol. Microbiol.">
        <title>Thermococcus paralvinellae sp. nov. and Thermococcus cleftensis sp. nov. of hyperthermophilic heterotrophs from deep-sea hydrothermal vents.</title>
        <authorList>
            <person name="Hensley S.A."/>
            <person name="Jung J.H."/>
            <person name="Park C.S."/>
            <person name="Holden J.F."/>
        </authorList>
    </citation>
    <scope>NUCLEOTIDE SEQUENCE [LARGE SCALE GENOMIC DNA]</scope>
    <source>
        <strain evidence="2 3">ES1</strain>
    </source>
</reference>
<dbReference type="Pfam" id="PF04289">
    <property type="entry name" value="DUF447_N"/>
    <property type="match status" value="1"/>
</dbReference>
<keyword evidence="3" id="KW-1185">Reference proteome</keyword>
<evidence type="ECO:0000259" key="1">
    <source>
        <dbReference type="Pfam" id="PF04289"/>
    </source>
</evidence>
<evidence type="ECO:0000313" key="2">
    <source>
        <dbReference type="EMBL" id="AHF80625.1"/>
    </source>
</evidence>
<protein>
    <recommendedName>
        <fullName evidence="1">DUF447 domain-containing protein</fullName>
    </recommendedName>
</protein>
<dbReference type="HOGENOM" id="CLU_1381451_0_0_2"/>
<dbReference type="InterPro" id="IPR007386">
    <property type="entry name" value="DUF447_N"/>
</dbReference>
<dbReference type="Gene3D" id="1.20.58.290">
    <property type="entry name" value="Hypothetical membrane protein ta0354_69_121"/>
    <property type="match status" value="1"/>
</dbReference>
<organism evidence="2 3">
    <name type="scientific">Thermococcus paralvinellae</name>
    <dbReference type="NCBI Taxonomy" id="582419"/>
    <lineage>
        <taxon>Archaea</taxon>
        <taxon>Methanobacteriati</taxon>
        <taxon>Methanobacteriota</taxon>
        <taxon>Thermococci</taxon>
        <taxon>Thermococcales</taxon>
        <taxon>Thermococcaceae</taxon>
        <taxon>Thermococcus</taxon>
    </lineage>
</organism>
<feature type="domain" description="DUF447" evidence="1">
    <location>
        <begin position="13"/>
        <end position="128"/>
    </location>
</feature>
<dbReference type="InterPro" id="IPR012349">
    <property type="entry name" value="Split_barrel_FMN-bd"/>
</dbReference>
<dbReference type="AlphaFoldDB" id="W0I841"/>
<dbReference type="InterPro" id="IPR016733">
    <property type="entry name" value="UCP018747"/>
</dbReference>
<dbReference type="PIRSF" id="PIRSF018747">
    <property type="entry name" value="UCP018747"/>
    <property type="match status" value="1"/>
</dbReference>
<evidence type="ECO:0000313" key="3">
    <source>
        <dbReference type="Proteomes" id="UP000019027"/>
    </source>
</evidence>
<dbReference type="STRING" id="582419.TES1_1243"/>
<dbReference type="EMBL" id="CP006965">
    <property type="protein sequence ID" value="AHF80625.1"/>
    <property type="molecule type" value="Genomic_DNA"/>
</dbReference>
<dbReference type="OrthoDB" id="146030at2157"/>